<evidence type="ECO:0000259" key="1">
    <source>
        <dbReference type="Pfam" id="PF13460"/>
    </source>
</evidence>
<dbReference type="Proteomes" id="UP000541558">
    <property type="component" value="Unassembled WGS sequence"/>
</dbReference>
<protein>
    <recommendedName>
        <fullName evidence="1">NAD(P)-binding domain-containing protein</fullName>
    </recommendedName>
</protein>
<name>A0A8H5C6C2_9AGAR</name>
<dbReference type="InterPro" id="IPR036291">
    <property type="entry name" value="NAD(P)-bd_dom_sf"/>
</dbReference>
<dbReference type="Gene3D" id="3.40.50.720">
    <property type="entry name" value="NAD(P)-binding Rossmann-like Domain"/>
    <property type="match status" value="1"/>
</dbReference>
<evidence type="ECO:0000313" key="3">
    <source>
        <dbReference type="Proteomes" id="UP000541558"/>
    </source>
</evidence>
<dbReference type="OrthoDB" id="10254604at2759"/>
<dbReference type="PANTHER" id="PTHR15020">
    <property type="entry name" value="FLAVIN REDUCTASE-RELATED"/>
    <property type="match status" value="1"/>
</dbReference>
<gene>
    <name evidence="2" type="ORF">D9611_009942</name>
</gene>
<reference evidence="2 3" key="1">
    <citation type="journal article" date="2020" name="ISME J.">
        <title>Uncovering the hidden diversity of litter-decomposition mechanisms in mushroom-forming fungi.</title>
        <authorList>
            <person name="Floudas D."/>
            <person name="Bentzer J."/>
            <person name="Ahren D."/>
            <person name="Johansson T."/>
            <person name="Persson P."/>
            <person name="Tunlid A."/>
        </authorList>
    </citation>
    <scope>NUCLEOTIDE SEQUENCE [LARGE SCALE GENOMIC DNA]</scope>
    <source>
        <strain evidence="2 3">CBS 175.51</strain>
    </source>
</reference>
<organism evidence="2 3">
    <name type="scientific">Ephemerocybe angulata</name>
    <dbReference type="NCBI Taxonomy" id="980116"/>
    <lineage>
        <taxon>Eukaryota</taxon>
        <taxon>Fungi</taxon>
        <taxon>Dikarya</taxon>
        <taxon>Basidiomycota</taxon>
        <taxon>Agaricomycotina</taxon>
        <taxon>Agaricomycetes</taxon>
        <taxon>Agaricomycetidae</taxon>
        <taxon>Agaricales</taxon>
        <taxon>Agaricineae</taxon>
        <taxon>Psathyrellaceae</taxon>
        <taxon>Ephemerocybe</taxon>
    </lineage>
</organism>
<comment type="caution">
    <text evidence="2">The sequence shown here is derived from an EMBL/GenBank/DDBJ whole genome shotgun (WGS) entry which is preliminary data.</text>
</comment>
<dbReference type="PANTHER" id="PTHR15020:SF50">
    <property type="entry name" value="UPF0659 PROTEIN YMR090W"/>
    <property type="match status" value="1"/>
</dbReference>
<feature type="domain" description="NAD(P)-binding" evidence="1">
    <location>
        <begin position="9"/>
        <end position="213"/>
    </location>
</feature>
<sequence>MSKSIVIVGGHGRTALRLARLLSPSNRITSVIRSPSAEQTKDIEEAGATPVVLSLEDATANDFTELFRKISADVVYFCAGAGLRASEERVEGVEYEGTVKICDAIEAIGADKRPRFISISALDIRDPDKIPEHYNEEDKQVSARIRNLMPRYIHWRYEADKNVVARSDLKWTIVMPGGLRDTAGTGSASLGKAHLSILLSRDDLASILAELLSRDDAAGLAIDSVGGDVPISEGVDRFIKHGVTDWIG</sequence>
<proteinExistence type="predicted"/>
<evidence type="ECO:0000313" key="2">
    <source>
        <dbReference type="EMBL" id="KAF5334958.1"/>
    </source>
</evidence>
<dbReference type="InterPro" id="IPR016040">
    <property type="entry name" value="NAD(P)-bd_dom"/>
</dbReference>
<accession>A0A8H5C6C2</accession>
<dbReference type="AlphaFoldDB" id="A0A8H5C6C2"/>
<dbReference type="Pfam" id="PF13460">
    <property type="entry name" value="NAD_binding_10"/>
    <property type="match status" value="1"/>
</dbReference>
<keyword evidence="3" id="KW-1185">Reference proteome</keyword>
<dbReference type="EMBL" id="JAACJK010000065">
    <property type="protein sequence ID" value="KAF5334958.1"/>
    <property type="molecule type" value="Genomic_DNA"/>
</dbReference>
<dbReference type="SUPFAM" id="SSF51735">
    <property type="entry name" value="NAD(P)-binding Rossmann-fold domains"/>
    <property type="match status" value="1"/>
</dbReference>